<dbReference type="RefSeq" id="WP_213120220.1">
    <property type="nucleotide sequence ID" value="NZ_JAGYPF010000005.1"/>
</dbReference>
<evidence type="ECO:0000313" key="8">
    <source>
        <dbReference type="Proteomes" id="UP000679749"/>
    </source>
</evidence>
<keyword evidence="2 5" id="KW-0349">Heme</keyword>
<dbReference type="CDD" id="cd16378">
    <property type="entry name" value="CcmH_N"/>
    <property type="match status" value="1"/>
</dbReference>
<proteinExistence type="inferred from homology"/>
<keyword evidence="8" id="KW-1185">Reference proteome</keyword>
<comment type="similarity">
    <text evidence="1 5">Belongs to the CcmH/CycL/Ccl2/NrfF family.</text>
</comment>
<evidence type="ECO:0000259" key="6">
    <source>
        <dbReference type="Pfam" id="PF03918"/>
    </source>
</evidence>
<feature type="domain" description="CcmH/CycL/Ccl2/NrfF N-terminal" evidence="6">
    <location>
        <begin position="11"/>
        <end position="146"/>
    </location>
</feature>
<evidence type="ECO:0000256" key="3">
    <source>
        <dbReference type="ARBA" id="ARBA00022723"/>
    </source>
</evidence>
<evidence type="ECO:0000313" key="7">
    <source>
        <dbReference type="EMBL" id="MBS4215706.1"/>
    </source>
</evidence>
<keyword evidence="5" id="KW-0812">Transmembrane</keyword>
<reference evidence="7" key="1">
    <citation type="submission" date="2021-05" db="EMBL/GenBank/DDBJ databases">
        <title>Novel Bacillus species.</title>
        <authorList>
            <person name="Liu G."/>
        </authorList>
    </citation>
    <scope>NUCLEOTIDE SEQUENCE</scope>
    <source>
        <strain evidence="7">FJAT-49825</strain>
    </source>
</reference>
<name>A0A942U6P8_9BACI</name>
<dbReference type="InterPro" id="IPR038297">
    <property type="entry name" value="CcmH/CycL/NrfF/Ccl2_sf"/>
</dbReference>
<dbReference type="InterPro" id="IPR005616">
    <property type="entry name" value="CcmH/CycL/Ccl2/NrfF_N"/>
</dbReference>
<protein>
    <recommendedName>
        <fullName evidence="5">Cytochrome c-type biogenesis protein</fullName>
    </recommendedName>
</protein>
<comment type="caution">
    <text evidence="7">The sequence shown here is derived from an EMBL/GenBank/DDBJ whole genome shotgun (WGS) entry which is preliminary data.</text>
</comment>
<comment type="function">
    <text evidence="5">Possible subunit of a heme lyase.</text>
</comment>
<evidence type="ECO:0000256" key="2">
    <source>
        <dbReference type="ARBA" id="ARBA00022617"/>
    </source>
</evidence>
<keyword evidence="5" id="KW-1133">Transmembrane helix</keyword>
<dbReference type="Gene3D" id="1.10.8.640">
    <property type="entry name" value="Cytochrome C biogenesis protein"/>
    <property type="match status" value="1"/>
</dbReference>
<evidence type="ECO:0000256" key="5">
    <source>
        <dbReference type="RuleBase" id="RU364112"/>
    </source>
</evidence>
<dbReference type="GO" id="GO:0046872">
    <property type="term" value="F:metal ion binding"/>
    <property type="evidence" value="ECO:0007669"/>
    <property type="project" value="UniProtKB-KW"/>
</dbReference>
<gene>
    <name evidence="7" type="ORF">KHA99_25115</name>
</gene>
<keyword evidence="5" id="KW-0472">Membrane</keyword>
<evidence type="ECO:0000256" key="1">
    <source>
        <dbReference type="ARBA" id="ARBA00010342"/>
    </source>
</evidence>
<sequence>MRNKIYLGLLLIAFIFQGSILHAEAKEEFDYKSPEFKAVAQQFACTCGCGQDHYECDPNTCQLTKDFKADLVGMMNKGWDKDKIRQYYVNIYGEEILTAPEKNGFSLTAWVLPFVALGTAGGGLFFVIRKWVKRKGTEEPVMENQTTEEEVEGEILSSIIDEERKKYL</sequence>
<dbReference type="Pfam" id="PF03918">
    <property type="entry name" value="CcmH"/>
    <property type="match status" value="1"/>
</dbReference>
<evidence type="ECO:0000256" key="4">
    <source>
        <dbReference type="ARBA" id="ARBA00023004"/>
    </source>
</evidence>
<organism evidence="7 8">
    <name type="scientific">Neobacillus rhizophilus</name>
    <dbReference type="NCBI Taxonomy" id="2833579"/>
    <lineage>
        <taxon>Bacteria</taxon>
        <taxon>Bacillati</taxon>
        <taxon>Bacillota</taxon>
        <taxon>Bacilli</taxon>
        <taxon>Bacillales</taxon>
        <taxon>Bacillaceae</taxon>
        <taxon>Neobacillus</taxon>
    </lineage>
</organism>
<dbReference type="EMBL" id="JAGYPF010000005">
    <property type="protein sequence ID" value="MBS4215706.1"/>
    <property type="molecule type" value="Genomic_DNA"/>
</dbReference>
<keyword evidence="3 5" id="KW-0479">Metal-binding</keyword>
<feature type="transmembrane region" description="Helical" evidence="5">
    <location>
        <begin position="107"/>
        <end position="128"/>
    </location>
</feature>
<keyword evidence="5" id="KW-0732">Signal</keyword>
<accession>A0A942U6P8</accession>
<dbReference type="Proteomes" id="UP000679749">
    <property type="component" value="Unassembled WGS sequence"/>
</dbReference>
<keyword evidence="4 5" id="KW-0408">Iron</keyword>
<dbReference type="AlphaFoldDB" id="A0A942U6P8"/>